<feature type="domain" description="BFD-like [2Fe-2S]-binding" evidence="2">
    <location>
        <begin position="36"/>
        <end position="84"/>
    </location>
</feature>
<keyword evidence="4" id="KW-1185">Reference proteome</keyword>
<accession>A0A518BCE9</accession>
<reference evidence="3 4" key="1">
    <citation type="submission" date="2019-02" db="EMBL/GenBank/DDBJ databases">
        <title>Deep-cultivation of Planctomycetes and their phenomic and genomic characterization uncovers novel biology.</title>
        <authorList>
            <person name="Wiegand S."/>
            <person name="Jogler M."/>
            <person name="Boedeker C."/>
            <person name="Pinto D."/>
            <person name="Vollmers J."/>
            <person name="Rivas-Marin E."/>
            <person name="Kohn T."/>
            <person name="Peeters S.H."/>
            <person name="Heuer A."/>
            <person name="Rast P."/>
            <person name="Oberbeckmann S."/>
            <person name="Bunk B."/>
            <person name="Jeske O."/>
            <person name="Meyerdierks A."/>
            <person name="Storesund J.E."/>
            <person name="Kallscheuer N."/>
            <person name="Luecker S."/>
            <person name="Lage O.M."/>
            <person name="Pohl T."/>
            <person name="Merkel B.J."/>
            <person name="Hornburger P."/>
            <person name="Mueller R.-W."/>
            <person name="Bruemmer F."/>
            <person name="Labrenz M."/>
            <person name="Spormann A.M."/>
            <person name="Op den Camp H."/>
            <person name="Overmann J."/>
            <person name="Amann R."/>
            <person name="Jetten M.S.M."/>
            <person name="Mascher T."/>
            <person name="Medema M.H."/>
            <person name="Devos D.P."/>
            <person name="Kaster A.-K."/>
            <person name="Ovreas L."/>
            <person name="Rohde M."/>
            <person name="Galperin M.Y."/>
            <person name="Jogler C."/>
        </authorList>
    </citation>
    <scope>NUCLEOTIDE SEQUENCE [LARGE SCALE GENOMIC DNA]</scope>
    <source>
        <strain evidence="3 4">Pan216</strain>
    </source>
</reference>
<organism evidence="3 4">
    <name type="scientific">Kolteria novifilia</name>
    <dbReference type="NCBI Taxonomy" id="2527975"/>
    <lineage>
        <taxon>Bacteria</taxon>
        <taxon>Pseudomonadati</taxon>
        <taxon>Planctomycetota</taxon>
        <taxon>Planctomycetia</taxon>
        <taxon>Kolteriales</taxon>
        <taxon>Kolteriaceae</taxon>
        <taxon>Kolteria</taxon>
    </lineage>
</organism>
<dbReference type="KEGG" id="knv:Pan216_55460"/>
<proteinExistence type="predicted"/>
<sequence length="109" mass="11559">MGLLPPSKLLDETTPTMRSSSTTTCGRNCQTCPAQLVCHCLRVSKDDVLDVIVNGIAQTSDDVRRLTGAGGGCMACRQKVKAMILEHSPSATDRARPSVTVDSSLVQPT</sequence>
<dbReference type="Proteomes" id="UP000317093">
    <property type="component" value="Chromosome"/>
</dbReference>
<dbReference type="Gene3D" id="1.10.10.1100">
    <property type="entry name" value="BFD-like [2Fe-2S]-binding domain"/>
    <property type="match status" value="1"/>
</dbReference>
<feature type="compositionally biased region" description="Low complexity" evidence="1">
    <location>
        <begin position="13"/>
        <end position="24"/>
    </location>
</feature>
<name>A0A518BCE9_9BACT</name>
<feature type="compositionally biased region" description="Polar residues" evidence="1">
    <location>
        <begin position="100"/>
        <end position="109"/>
    </location>
</feature>
<evidence type="ECO:0000256" key="1">
    <source>
        <dbReference type="SAM" id="MobiDB-lite"/>
    </source>
</evidence>
<dbReference type="AlphaFoldDB" id="A0A518BCE9"/>
<evidence type="ECO:0000259" key="2">
    <source>
        <dbReference type="Pfam" id="PF04324"/>
    </source>
</evidence>
<evidence type="ECO:0000313" key="4">
    <source>
        <dbReference type="Proteomes" id="UP000317093"/>
    </source>
</evidence>
<gene>
    <name evidence="3" type="ORF">Pan216_55460</name>
</gene>
<feature type="region of interest" description="Disordered" evidence="1">
    <location>
        <begin position="88"/>
        <end position="109"/>
    </location>
</feature>
<dbReference type="EMBL" id="CP036279">
    <property type="protein sequence ID" value="QDU64655.1"/>
    <property type="molecule type" value="Genomic_DNA"/>
</dbReference>
<dbReference type="InterPro" id="IPR007419">
    <property type="entry name" value="BFD-like_2Fe2S-bd_dom"/>
</dbReference>
<feature type="region of interest" description="Disordered" evidence="1">
    <location>
        <begin position="1"/>
        <end position="26"/>
    </location>
</feature>
<protein>
    <submittedName>
        <fullName evidence="3">BFD-like [2Fe-2S] binding domain protein</fullName>
    </submittedName>
</protein>
<evidence type="ECO:0000313" key="3">
    <source>
        <dbReference type="EMBL" id="QDU64655.1"/>
    </source>
</evidence>
<dbReference type="CDD" id="cd19942">
    <property type="entry name" value="Fer2_BFD-like"/>
    <property type="match status" value="1"/>
</dbReference>
<dbReference type="Pfam" id="PF04324">
    <property type="entry name" value="Fer2_BFD"/>
    <property type="match status" value="1"/>
</dbReference>
<dbReference type="InterPro" id="IPR041854">
    <property type="entry name" value="BFD-like_2Fe2S-bd_dom_sf"/>
</dbReference>